<dbReference type="PROSITE" id="PS50893">
    <property type="entry name" value="ABC_TRANSPORTER_2"/>
    <property type="match status" value="1"/>
</dbReference>
<dbReference type="PANTHER" id="PTHR42711">
    <property type="entry name" value="ABC TRANSPORTER ATP-BINDING PROTEIN"/>
    <property type="match status" value="1"/>
</dbReference>
<keyword evidence="3" id="KW-0813">Transport</keyword>
<organism evidence="8 9">
    <name type="scientific">Catellatospora bangladeshensis</name>
    <dbReference type="NCBI Taxonomy" id="310355"/>
    <lineage>
        <taxon>Bacteria</taxon>
        <taxon>Bacillati</taxon>
        <taxon>Actinomycetota</taxon>
        <taxon>Actinomycetes</taxon>
        <taxon>Micromonosporales</taxon>
        <taxon>Micromonosporaceae</taxon>
        <taxon>Catellatospora</taxon>
    </lineage>
</organism>
<evidence type="ECO:0000256" key="2">
    <source>
        <dbReference type="ARBA" id="ARBA00005417"/>
    </source>
</evidence>
<evidence type="ECO:0000256" key="5">
    <source>
        <dbReference type="ARBA" id="ARBA00022840"/>
    </source>
</evidence>
<feature type="domain" description="ABC transporter" evidence="7">
    <location>
        <begin position="5"/>
        <end position="251"/>
    </location>
</feature>
<keyword evidence="9" id="KW-1185">Reference proteome</keyword>
<evidence type="ECO:0000313" key="9">
    <source>
        <dbReference type="Proteomes" id="UP000601223"/>
    </source>
</evidence>
<dbReference type="PANTHER" id="PTHR42711:SF5">
    <property type="entry name" value="ABC TRANSPORTER ATP-BINDING PROTEIN NATA"/>
    <property type="match status" value="1"/>
</dbReference>
<dbReference type="Proteomes" id="UP000601223">
    <property type="component" value="Unassembled WGS sequence"/>
</dbReference>
<keyword evidence="4" id="KW-0547">Nucleotide-binding</keyword>
<gene>
    <name evidence="8" type="ORF">Cba03nite_73140</name>
</gene>
<keyword evidence="6" id="KW-0046">Antibiotic resistance</keyword>
<reference evidence="8 9" key="1">
    <citation type="submission" date="2021-01" db="EMBL/GenBank/DDBJ databases">
        <title>Whole genome shotgun sequence of Catellatospora bangladeshensis NBRC 107357.</title>
        <authorList>
            <person name="Komaki H."/>
            <person name="Tamura T."/>
        </authorList>
    </citation>
    <scope>NUCLEOTIDE SEQUENCE [LARGE SCALE GENOMIC DNA]</scope>
    <source>
        <strain evidence="8 9">NBRC 107357</strain>
    </source>
</reference>
<comment type="caution">
    <text evidence="8">The sequence shown here is derived from an EMBL/GenBank/DDBJ whole genome shotgun (WGS) entry which is preliminary data.</text>
</comment>
<dbReference type="GO" id="GO:0005886">
    <property type="term" value="C:plasma membrane"/>
    <property type="evidence" value="ECO:0007669"/>
    <property type="project" value="UniProtKB-SubCell"/>
</dbReference>
<dbReference type="Pfam" id="PF00005">
    <property type="entry name" value="ABC_tran"/>
    <property type="match status" value="1"/>
</dbReference>
<dbReference type="RefSeq" id="WP_203756607.1">
    <property type="nucleotide sequence ID" value="NZ_BONF01000056.1"/>
</dbReference>
<comment type="similarity">
    <text evidence="2">Belongs to the ABC transporter superfamily.</text>
</comment>
<dbReference type="InterPro" id="IPR003439">
    <property type="entry name" value="ABC_transporter-like_ATP-bd"/>
</dbReference>
<evidence type="ECO:0000259" key="7">
    <source>
        <dbReference type="PROSITE" id="PS50893"/>
    </source>
</evidence>
<dbReference type="AlphaFoldDB" id="A0A8J3JVM2"/>
<evidence type="ECO:0000313" key="8">
    <source>
        <dbReference type="EMBL" id="GIF85965.1"/>
    </source>
</evidence>
<dbReference type="InterPro" id="IPR017871">
    <property type="entry name" value="ABC_transporter-like_CS"/>
</dbReference>
<sequence>MTRAIVTHDLVKVYPRRDRPWWRPAGKRPPAAPAVDGLSLTIPAGQVTGLLGLNGAGKTTTIRMLSTLLRPTTGSATVDGLDLVRDAREIRRRINMIAGGERMVYARLTARENLWYFGQLYDVPRARLTARIDELLALVGLSHAADQRVEQFSKGMRQRLSIARGLINEPSYLLLDEPTLGLDAPIARDLRAVVAELARGGVGVLLTSHYLAEVEQLCAEVHVIAAGRLVARGTPAELTALTERQHTVEITLAAAGASADQAVQALAARTGAQVTADTDEQLRPRYVLRHRHDLAGDLATTVVAAGGAIVRLEVTPPTLEDAILALADGARQPEAVAA</sequence>
<dbReference type="InterPro" id="IPR027417">
    <property type="entry name" value="P-loop_NTPase"/>
</dbReference>
<name>A0A8J3JVM2_9ACTN</name>
<dbReference type="InterPro" id="IPR003593">
    <property type="entry name" value="AAA+_ATPase"/>
</dbReference>
<dbReference type="SMART" id="SM00382">
    <property type="entry name" value="AAA"/>
    <property type="match status" value="1"/>
</dbReference>
<protein>
    <submittedName>
        <fullName evidence="8">ABC transporter</fullName>
    </submittedName>
</protein>
<dbReference type="PROSITE" id="PS00211">
    <property type="entry name" value="ABC_TRANSPORTER_1"/>
    <property type="match status" value="1"/>
</dbReference>
<proteinExistence type="inferred from homology"/>
<evidence type="ECO:0000256" key="3">
    <source>
        <dbReference type="ARBA" id="ARBA00022448"/>
    </source>
</evidence>
<accession>A0A8J3JVM2</accession>
<dbReference type="EMBL" id="BONF01000056">
    <property type="protein sequence ID" value="GIF85965.1"/>
    <property type="molecule type" value="Genomic_DNA"/>
</dbReference>
<dbReference type="GO" id="GO:0005524">
    <property type="term" value="F:ATP binding"/>
    <property type="evidence" value="ECO:0007669"/>
    <property type="project" value="UniProtKB-KW"/>
</dbReference>
<dbReference type="InterPro" id="IPR050763">
    <property type="entry name" value="ABC_transporter_ATP-binding"/>
</dbReference>
<dbReference type="SUPFAM" id="SSF52540">
    <property type="entry name" value="P-loop containing nucleoside triphosphate hydrolases"/>
    <property type="match status" value="1"/>
</dbReference>
<comment type="subcellular location">
    <subcellularLocation>
        <location evidence="1">Cell membrane</location>
        <topology evidence="1">Peripheral membrane protein</topology>
    </subcellularLocation>
</comment>
<evidence type="ECO:0000256" key="1">
    <source>
        <dbReference type="ARBA" id="ARBA00004202"/>
    </source>
</evidence>
<evidence type="ECO:0000256" key="4">
    <source>
        <dbReference type="ARBA" id="ARBA00022741"/>
    </source>
</evidence>
<dbReference type="GO" id="GO:0016887">
    <property type="term" value="F:ATP hydrolysis activity"/>
    <property type="evidence" value="ECO:0007669"/>
    <property type="project" value="InterPro"/>
</dbReference>
<dbReference type="GO" id="GO:0046677">
    <property type="term" value="P:response to antibiotic"/>
    <property type="evidence" value="ECO:0007669"/>
    <property type="project" value="UniProtKB-KW"/>
</dbReference>
<dbReference type="Gene3D" id="3.40.50.300">
    <property type="entry name" value="P-loop containing nucleotide triphosphate hydrolases"/>
    <property type="match status" value="1"/>
</dbReference>
<keyword evidence="5" id="KW-0067">ATP-binding</keyword>
<evidence type="ECO:0000256" key="6">
    <source>
        <dbReference type="ARBA" id="ARBA00023251"/>
    </source>
</evidence>